<dbReference type="GeneID" id="93709376"/>
<dbReference type="EMBL" id="FOXX01000001">
    <property type="protein sequence ID" value="SFQ19999.1"/>
    <property type="molecule type" value="Genomic_DNA"/>
</dbReference>
<gene>
    <name evidence="1" type="ORF">SAMN02745910_00607</name>
</gene>
<reference evidence="1 2" key="1">
    <citation type="submission" date="2016-10" db="EMBL/GenBank/DDBJ databases">
        <authorList>
            <person name="Varghese N."/>
            <person name="Submissions S."/>
        </authorList>
    </citation>
    <scope>NUCLEOTIDE SEQUENCE [LARGE SCALE GENOMIC DNA]</scope>
    <source>
        <strain evidence="1 2">DSM 13796</strain>
    </source>
</reference>
<organism evidence="1 2">
    <name type="scientific">Priestia endophytica DSM 13796</name>
    <dbReference type="NCBI Taxonomy" id="1121089"/>
    <lineage>
        <taxon>Bacteria</taxon>
        <taxon>Bacillati</taxon>
        <taxon>Bacillota</taxon>
        <taxon>Bacilli</taxon>
        <taxon>Bacillales</taxon>
        <taxon>Bacillaceae</taxon>
        <taxon>Priestia</taxon>
    </lineage>
</organism>
<dbReference type="Proteomes" id="UP000182762">
    <property type="component" value="Unassembled WGS sequence"/>
</dbReference>
<evidence type="ECO:0000313" key="2">
    <source>
        <dbReference type="Proteomes" id="UP000182762"/>
    </source>
</evidence>
<dbReference type="InterPro" id="IPR025029">
    <property type="entry name" value="DUF3918"/>
</dbReference>
<protein>
    <recommendedName>
        <fullName evidence="3">DUF3918 domain-containing protein</fullName>
    </recommendedName>
</protein>
<dbReference type="Pfam" id="PF13056">
    <property type="entry name" value="DUF3918"/>
    <property type="match status" value="1"/>
</dbReference>
<dbReference type="RefSeq" id="WP_074842759.1">
    <property type="nucleotide sequence ID" value="NZ_FOXX01000001.1"/>
</dbReference>
<proteinExistence type="predicted"/>
<name>A0A1I5WJW2_9BACI</name>
<sequence length="46" mass="5377">MNKVFSSVLALGVGLYAYNRVTDGQSDLFSKRNMKKMRKRVMKNFF</sequence>
<evidence type="ECO:0008006" key="3">
    <source>
        <dbReference type="Google" id="ProtNLM"/>
    </source>
</evidence>
<comment type="caution">
    <text evidence="1">The sequence shown here is derived from an EMBL/GenBank/DDBJ whole genome shotgun (WGS) entry which is preliminary data.</text>
</comment>
<accession>A0A1I5WJW2</accession>
<keyword evidence="2" id="KW-1185">Reference proteome</keyword>
<evidence type="ECO:0000313" key="1">
    <source>
        <dbReference type="EMBL" id="SFQ19999.1"/>
    </source>
</evidence>